<dbReference type="Proteomes" id="UP000007490">
    <property type="component" value="Chromosome"/>
</dbReference>
<dbReference type="InterPro" id="IPR015074">
    <property type="entry name" value="DUF1867"/>
</dbReference>
<dbReference type="STRING" id="877455.Metbo_2246"/>
<dbReference type="GeneID" id="10278712"/>
<dbReference type="Gene3D" id="3.40.1380.20">
    <property type="entry name" value="Pyruvate kinase, C-terminal domain"/>
    <property type="match status" value="1"/>
</dbReference>
<sequence length="189" mass="20313">MEKTIQYFERPGKENTDELIQLVKTRMEELGIKDIVVASASGSSAVKLVKALDNPELNIVNVTHHSGFKGEDIIELEPEYRTELEKNGVKTFIGSHSLSGVGRGISNKFGGITPVEIIAATLRLFSQGVKVGVEISIMTADAGLIPTDTEIIAVGGTGKGLDSAIVLKPAHMGNFFDLKINEIIAMPRP</sequence>
<name>F0TCS0_METLA</name>
<reference evidence="2 3" key="2">
    <citation type="journal article" date="2014" name="Int. J. Syst. Evol. Microbiol.">
        <title>Methanobacterium paludis sp. nov. and a novel strain of Methanobacterium lacus isolated from northern peatlands.</title>
        <authorList>
            <person name="Cadillo-Quiroz H."/>
            <person name="Brauer S.L."/>
            <person name="Goodson N."/>
            <person name="Yavitt J.B."/>
            <person name="Zinder S.H."/>
        </authorList>
    </citation>
    <scope>NUCLEOTIDE SEQUENCE [LARGE SCALE GENOMIC DNA]</scope>
    <source>
        <strain evidence="2 3">AL-21</strain>
    </source>
</reference>
<dbReference type="eggNOG" id="arCOG04343">
    <property type="taxonomic scope" value="Archaea"/>
</dbReference>
<dbReference type="OrthoDB" id="64834at2157"/>
<gene>
    <name evidence="2" type="ordered locus">Metbo_2246</name>
</gene>
<dbReference type="AlphaFoldDB" id="F0TCS0"/>
<evidence type="ECO:0000259" key="1">
    <source>
        <dbReference type="Pfam" id="PF02887"/>
    </source>
</evidence>
<dbReference type="HOGENOM" id="CLU_095207_1_0_2"/>
<dbReference type="InterPro" id="IPR036918">
    <property type="entry name" value="Pyrv_Knase_C_sf"/>
</dbReference>
<dbReference type="Pfam" id="PF02887">
    <property type="entry name" value="PK_C"/>
    <property type="match status" value="1"/>
</dbReference>
<keyword evidence="3" id="KW-1185">Reference proteome</keyword>
<protein>
    <recommendedName>
        <fullName evidence="1">Pyruvate kinase C-terminal domain-containing protein</fullName>
    </recommendedName>
</protein>
<evidence type="ECO:0000313" key="2">
    <source>
        <dbReference type="EMBL" id="ADZ10460.1"/>
    </source>
</evidence>
<accession>F0TCS0</accession>
<organism evidence="2 3">
    <name type="scientific">Methanobacterium lacus (strain AL-21)</name>
    <dbReference type="NCBI Taxonomy" id="877455"/>
    <lineage>
        <taxon>Archaea</taxon>
        <taxon>Methanobacteriati</taxon>
        <taxon>Methanobacteriota</taxon>
        <taxon>Methanomada group</taxon>
        <taxon>Methanobacteria</taxon>
        <taxon>Methanobacteriales</taxon>
        <taxon>Methanobacteriaceae</taxon>
        <taxon>Methanobacterium</taxon>
    </lineage>
</organism>
<dbReference type="InterPro" id="IPR015795">
    <property type="entry name" value="Pyrv_Knase_C"/>
</dbReference>
<dbReference type="KEGG" id="mel:Metbo_2246"/>
<dbReference type="SUPFAM" id="SSF52935">
    <property type="entry name" value="PK C-terminal domain-like"/>
    <property type="match status" value="1"/>
</dbReference>
<feature type="domain" description="Pyruvate kinase C-terminal" evidence="1">
    <location>
        <begin position="20"/>
        <end position="160"/>
    </location>
</feature>
<dbReference type="RefSeq" id="WP_013645811.1">
    <property type="nucleotide sequence ID" value="NC_015216.1"/>
</dbReference>
<dbReference type="EMBL" id="CP002551">
    <property type="protein sequence ID" value="ADZ10460.1"/>
    <property type="molecule type" value="Genomic_DNA"/>
</dbReference>
<reference evidence="3" key="1">
    <citation type="submission" date="2011-02" db="EMBL/GenBank/DDBJ databases">
        <title>Complete sequence of Methanobacterium sp. AL-21.</title>
        <authorList>
            <consortium name="US DOE Joint Genome Institute"/>
            <person name="Lucas S."/>
            <person name="Copeland A."/>
            <person name="Lapidus A."/>
            <person name="Cheng J.-F."/>
            <person name="Goodwin L."/>
            <person name="Pitluck S."/>
            <person name="Chertkov O."/>
            <person name="Detter J.C."/>
            <person name="Han C."/>
            <person name="Tapia R."/>
            <person name="Land M."/>
            <person name="Hauser L."/>
            <person name="Kyrpides N."/>
            <person name="Ivanova N."/>
            <person name="Mikhailova N."/>
            <person name="Pagani I."/>
            <person name="Cadillo-Quiroz H."/>
            <person name="Imachi H."/>
            <person name="Zinder S."/>
            <person name="Liu W."/>
            <person name="Woyke T."/>
        </authorList>
    </citation>
    <scope>NUCLEOTIDE SEQUENCE [LARGE SCALE GENOMIC DNA]</scope>
    <source>
        <strain evidence="3">AL-21</strain>
    </source>
</reference>
<evidence type="ECO:0000313" key="3">
    <source>
        <dbReference type="Proteomes" id="UP000007490"/>
    </source>
</evidence>
<proteinExistence type="predicted"/>
<dbReference type="PIRSF" id="PIRSF016138">
    <property type="entry name" value="UCP016138"/>
    <property type="match status" value="1"/>
</dbReference>